<proteinExistence type="predicted"/>
<dbReference type="GO" id="GO:0032259">
    <property type="term" value="P:methylation"/>
    <property type="evidence" value="ECO:0007669"/>
    <property type="project" value="UniProtKB-KW"/>
</dbReference>
<evidence type="ECO:0000313" key="5">
    <source>
        <dbReference type="EMBL" id="JAS89209.1"/>
    </source>
</evidence>
<comment type="catalytic activity">
    <reaction evidence="1">
        <text>a 5'-end (N(7)-methyl 5'-triphosphoguanosine)-ribonucleoside in mRNA + S-adenosyl-L-methionine = a 5'-end (N(7)-methyl 5'-triphosphoguanosine)-(2'-O-methyl-ribonucleoside) in mRNA + S-adenosyl-L-homocysteine + H(+)</text>
        <dbReference type="Rhea" id="RHEA:67020"/>
        <dbReference type="Rhea" id="RHEA-COMP:17167"/>
        <dbReference type="Rhea" id="RHEA-COMP:17168"/>
        <dbReference type="ChEBI" id="CHEBI:15378"/>
        <dbReference type="ChEBI" id="CHEBI:57856"/>
        <dbReference type="ChEBI" id="CHEBI:59789"/>
        <dbReference type="ChEBI" id="CHEBI:156461"/>
        <dbReference type="ChEBI" id="CHEBI:167609"/>
        <dbReference type="EC" id="2.1.1.57"/>
    </reaction>
</comment>
<feature type="domain" description="G-patch" evidence="3">
    <location>
        <begin position="172"/>
        <end position="218"/>
    </location>
</feature>
<evidence type="ECO:0000256" key="1">
    <source>
        <dbReference type="RuleBase" id="RU368012"/>
    </source>
</evidence>
<dbReference type="SMART" id="SM00443">
    <property type="entry name" value="G_patch"/>
    <property type="match status" value="1"/>
</dbReference>
<dbReference type="GO" id="GO:0003676">
    <property type="term" value="F:nucleic acid binding"/>
    <property type="evidence" value="ECO:0007669"/>
    <property type="project" value="UniProtKB-UniRule"/>
</dbReference>
<keyword evidence="1" id="KW-0949">S-adenosyl-L-methionine</keyword>
<dbReference type="InterPro" id="IPR002877">
    <property type="entry name" value="RNA_MeTrfase_FtsJ_dom"/>
</dbReference>
<keyword evidence="1" id="KW-0506">mRNA capping</keyword>
<dbReference type="Pfam" id="PF01585">
    <property type="entry name" value="G-patch"/>
    <property type="match status" value="1"/>
</dbReference>
<protein>
    <recommendedName>
        <fullName evidence="1">Cap-specific mRNA (nucleoside-2'-O-)-methyltransferase 1</fullName>
        <ecNumber evidence="1">2.1.1.57</ecNumber>
    </recommendedName>
    <alternativeName>
        <fullName evidence="1">Cap1 2'O-ribose methyltransferase 1</fullName>
    </alternativeName>
</protein>
<evidence type="ECO:0000259" key="3">
    <source>
        <dbReference type="PROSITE" id="PS50174"/>
    </source>
</evidence>
<feature type="region of interest" description="Disordered" evidence="2">
    <location>
        <begin position="1"/>
        <end position="162"/>
    </location>
</feature>
<keyword evidence="1" id="KW-0507">mRNA processing</keyword>
<feature type="compositionally biased region" description="Low complexity" evidence="2">
    <location>
        <begin position="51"/>
        <end position="65"/>
    </location>
</feature>
<dbReference type="InterPro" id="IPR050851">
    <property type="entry name" value="mRNA_Cap_2O-Ribose_MeTrfase"/>
</dbReference>
<dbReference type="AlphaFoldDB" id="A0A1B6IQL6"/>
<dbReference type="SUPFAM" id="SSF53335">
    <property type="entry name" value="S-adenosyl-L-methionine-dependent methyltransferases"/>
    <property type="match status" value="1"/>
</dbReference>
<reference evidence="5" key="1">
    <citation type="submission" date="2015-11" db="EMBL/GenBank/DDBJ databases">
        <title>De novo transcriptome assembly of four potential Pierce s Disease insect vectors from Arizona vineyards.</title>
        <authorList>
            <person name="Tassone E.E."/>
        </authorList>
    </citation>
    <scope>NUCLEOTIDE SEQUENCE</scope>
</reference>
<name>A0A1B6IQL6_9HEMI</name>
<organism evidence="5">
    <name type="scientific">Homalodisca liturata</name>
    <dbReference type="NCBI Taxonomy" id="320908"/>
    <lineage>
        <taxon>Eukaryota</taxon>
        <taxon>Metazoa</taxon>
        <taxon>Ecdysozoa</taxon>
        <taxon>Arthropoda</taxon>
        <taxon>Hexapoda</taxon>
        <taxon>Insecta</taxon>
        <taxon>Pterygota</taxon>
        <taxon>Neoptera</taxon>
        <taxon>Paraneoptera</taxon>
        <taxon>Hemiptera</taxon>
        <taxon>Auchenorrhyncha</taxon>
        <taxon>Membracoidea</taxon>
        <taxon>Cicadellidae</taxon>
        <taxon>Cicadellinae</taxon>
        <taxon>Proconiini</taxon>
        <taxon>Homalodisca</taxon>
    </lineage>
</organism>
<dbReference type="PROSITE" id="PS50174">
    <property type="entry name" value="G_PATCH"/>
    <property type="match status" value="1"/>
</dbReference>
<dbReference type="GO" id="GO:0004483">
    <property type="term" value="F:methyltransferase cap1 activity"/>
    <property type="evidence" value="ECO:0007669"/>
    <property type="project" value="UniProtKB-UniRule"/>
</dbReference>
<dbReference type="InterPro" id="IPR025816">
    <property type="entry name" value="RrmJ-type_MeTrfase"/>
</dbReference>
<dbReference type="GO" id="GO:0016556">
    <property type="term" value="P:mRNA modification"/>
    <property type="evidence" value="ECO:0007669"/>
    <property type="project" value="UniProtKB-UniRule"/>
</dbReference>
<dbReference type="PANTHER" id="PTHR16121:SF0">
    <property type="entry name" value="CAP-SPECIFIC MRNA (NUCLEOSIDE-2'-O-)-METHYLTRANSFERASE 1"/>
    <property type="match status" value="1"/>
</dbReference>
<feature type="compositionally biased region" description="Low complexity" evidence="2">
    <location>
        <begin position="83"/>
        <end position="92"/>
    </location>
</feature>
<feature type="compositionally biased region" description="Basic and acidic residues" evidence="2">
    <location>
        <begin position="129"/>
        <end position="138"/>
    </location>
</feature>
<dbReference type="GO" id="GO:0005634">
    <property type="term" value="C:nucleus"/>
    <property type="evidence" value="ECO:0007669"/>
    <property type="project" value="UniProtKB-SubCell"/>
</dbReference>
<dbReference type="FunFam" id="3.40.50.12760:FF:000004">
    <property type="entry name" value="FtsJ-like methyltransferase"/>
    <property type="match status" value="1"/>
</dbReference>
<keyword evidence="1" id="KW-0539">Nucleus</keyword>
<evidence type="ECO:0000256" key="2">
    <source>
        <dbReference type="SAM" id="MobiDB-lite"/>
    </source>
</evidence>
<dbReference type="Gene3D" id="3.30.470.30">
    <property type="entry name" value="DNA ligase/mRNA capping enzyme"/>
    <property type="match status" value="1"/>
</dbReference>
<feature type="compositionally biased region" description="Basic and acidic residues" evidence="2">
    <location>
        <begin position="152"/>
        <end position="162"/>
    </location>
</feature>
<keyword evidence="1" id="KW-0808">Transferase</keyword>
<comment type="function">
    <text evidence="1">S-adenosyl-L-methionine-dependent methyltransferase that mediates RNA cap1 2'-O-ribose methylation to the 5'-cap structure of RNAs. Methylates the ribose of the first nucleotide of a m(7)GpppG-capped mRNA to produce m(7)GpppNmp (cap1).</text>
</comment>
<keyword evidence="1" id="KW-0489">Methyltransferase</keyword>
<feature type="domain" description="RrmJ-type SAM-dependent 2'-O-MTase" evidence="4">
    <location>
        <begin position="316"/>
        <end position="530"/>
    </location>
</feature>
<dbReference type="Gene3D" id="3.40.50.12760">
    <property type="match status" value="1"/>
</dbReference>
<dbReference type="PROSITE" id="PS51613">
    <property type="entry name" value="SAM_MT_RRMJ"/>
    <property type="match status" value="1"/>
</dbReference>
<dbReference type="PANTHER" id="PTHR16121">
    <property type="entry name" value="CAP-SPECIFIC MRNA (NUCLEOSIDE-2'-O-)-METHYLTRANSFERASE 1-RELATED"/>
    <property type="match status" value="1"/>
</dbReference>
<dbReference type="Pfam" id="PF01728">
    <property type="entry name" value="FtsJ"/>
    <property type="match status" value="1"/>
</dbReference>
<comment type="subcellular location">
    <subcellularLocation>
        <location evidence="1">Nucleus</location>
    </subcellularLocation>
</comment>
<dbReference type="GO" id="GO:0005737">
    <property type="term" value="C:cytoplasm"/>
    <property type="evidence" value="ECO:0007669"/>
    <property type="project" value="TreeGrafter"/>
</dbReference>
<dbReference type="GO" id="GO:0006370">
    <property type="term" value="P:7-methylguanosine mRNA capping"/>
    <property type="evidence" value="ECO:0007669"/>
    <property type="project" value="UniProtKB-UniRule"/>
</dbReference>
<accession>A0A1B6IQL6</accession>
<sequence length="914" mass="104423">MARLKEATLSDSTIDSSDDDDVETFQNNFDDITFNLNKYNPNRRSSDYEVNRSSLSESNRLSFNSDADNPLSDSESIKDHQSESNQQNSESTSSEEESNSSQQQSASRKRTDTVTFYKYGHPTKVVHKRTPDVADKPVSHKRFPSGSDSEEVQPKRSKYDDLARPAQKEAQNLDKAKAMMEKMGYKEGRGLGKHDQGRVAPVELSKQRGRRGLGLTLPGLEPADLTWDSTLEVVSVEEKPNWLTGGHLPALQINELQSWKQTGPRNLNIEEFTDFCDPNILSSILTKKSIFDSLDGEELRRARTRSNPFETIGKGMFLNRAAMKMANMDRVFDFMFTSPQTQAGDPMVGKDELLYFADVCAGPGGFSEYVLWRKKWRAKGFGFTLKGENDFKLENFFSGPCESFEPFYGVKDDGDVFDPANIESLMHFVMDNTQQIGVHFMMADGGFSVDGQENIQELLSKQLYLCQFLVALCIVRTGGHFVCKLFDIFSPFSVGLVYLMYRAFEQVCIHKPNTSRPANSERYIICKWKRDDCEPTRQYLFNLNKELCRLRLNSKDDITLCVAMEELTQDEVFYNYIVESNNVLGERQVVNLVKVAAFCRDMNLLETKQAEIRRLCLTYWNIPDVARRIDRTTPEELANRRLPNWTDLGSGSNLLSESQLENAVKSVFDWHCVPIANHENIFFFLSVGRNKVFRLAKGNKYWTKAETSSLELSPGTLVFGELVQEFQGEGKSQLKKTAFHIIDAISLGEENVSQLHYTERLKICKLFAESHYKSTRMDMCRIRVKHAYYLEEINRLFQGLTVYVMKGGTHELLLKIDGFSFQPKGVMFIKATKDPWMRHLSRSHKTCYYARPGSASLFDKDRPAEACAPAVDCIQRRLIWKWENGVGIHQEPAREGVLHKDQLVNFTLAKLGRR</sequence>
<dbReference type="EC" id="2.1.1.57" evidence="1"/>
<dbReference type="EMBL" id="GECU01018497">
    <property type="protein sequence ID" value="JAS89209.1"/>
    <property type="molecule type" value="Transcribed_RNA"/>
</dbReference>
<dbReference type="InterPro" id="IPR029063">
    <property type="entry name" value="SAM-dependent_MTases_sf"/>
</dbReference>
<gene>
    <name evidence="5" type="ORF">g.44291</name>
</gene>
<dbReference type="InterPro" id="IPR000467">
    <property type="entry name" value="G_patch_dom"/>
</dbReference>
<feature type="compositionally biased region" description="Polar residues" evidence="2">
    <location>
        <begin position="24"/>
        <end position="43"/>
    </location>
</feature>
<evidence type="ECO:0000259" key="4">
    <source>
        <dbReference type="PROSITE" id="PS51613"/>
    </source>
</evidence>